<dbReference type="EMBL" id="QOUX01000026">
    <property type="protein sequence ID" value="RXJ02224.1"/>
    <property type="molecule type" value="Genomic_DNA"/>
</dbReference>
<keyword evidence="3" id="KW-1185">Reference proteome</keyword>
<name>A0A4Q0VUX7_9BACI</name>
<feature type="region of interest" description="Disordered" evidence="1">
    <location>
        <begin position="125"/>
        <end position="163"/>
    </location>
</feature>
<evidence type="ECO:0000256" key="1">
    <source>
        <dbReference type="SAM" id="MobiDB-lite"/>
    </source>
</evidence>
<reference evidence="2 3" key="1">
    <citation type="journal article" date="2019" name="Int. J. Syst. Evol. Microbiol.">
        <title>Anaerobacillus alkaliphilus sp. nov., a novel alkaliphilic and moderately halophilic bacterium.</title>
        <authorList>
            <person name="Borsodi A.K."/>
            <person name="Aszalos J.M."/>
            <person name="Bihari P."/>
            <person name="Nagy I."/>
            <person name="Schumann P."/>
            <person name="Sproer C."/>
            <person name="Kovacs A.L."/>
            <person name="Boka K."/>
            <person name="Dobosy P."/>
            <person name="Ovari M."/>
            <person name="Szili-Kovacs T."/>
            <person name="Toth E."/>
        </authorList>
    </citation>
    <scope>NUCLEOTIDE SEQUENCE [LARGE SCALE GENOMIC DNA]</scope>
    <source>
        <strain evidence="2 3">B16-10</strain>
    </source>
</reference>
<feature type="compositionally biased region" description="Polar residues" evidence="1">
    <location>
        <begin position="150"/>
        <end position="163"/>
    </location>
</feature>
<evidence type="ECO:0000313" key="2">
    <source>
        <dbReference type="EMBL" id="RXJ02224.1"/>
    </source>
</evidence>
<dbReference type="OrthoDB" id="2186822at2"/>
<dbReference type="RefSeq" id="WP_129077635.1">
    <property type="nucleotide sequence ID" value="NZ_QOUX01000026.1"/>
</dbReference>
<protein>
    <submittedName>
        <fullName evidence="2">Uncharacterized protein</fullName>
    </submittedName>
</protein>
<proteinExistence type="predicted"/>
<gene>
    <name evidence="2" type="ORF">DS745_07490</name>
</gene>
<dbReference type="AlphaFoldDB" id="A0A4Q0VUX7"/>
<evidence type="ECO:0000313" key="3">
    <source>
        <dbReference type="Proteomes" id="UP000290649"/>
    </source>
</evidence>
<comment type="caution">
    <text evidence="2">The sequence shown here is derived from an EMBL/GenBank/DDBJ whole genome shotgun (WGS) entry which is preliminary data.</text>
</comment>
<dbReference type="Proteomes" id="UP000290649">
    <property type="component" value="Unassembled WGS sequence"/>
</dbReference>
<accession>A0A4Q0VUX7</accession>
<organism evidence="2 3">
    <name type="scientific">Anaerobacillus alkaliphilus</name>
    <dbReference type="NCBI Taxonomy" id="1548597"/>
    <lineage>
        <taxon>Bacteria</taxon>
        <taxon>Bacillati</taxon>
        <taxon>Bacillota</taxon>
        <taxon>Bacilli</taxon>
        <taxon>Bacillales</taxon>
        <taxon>Bacillaceae</taxon>
        <taxon>Anaerobacillus</taxon>
    </lineage>
</organism>
<sequence>MDTEYLDQATVEVDQTSELIKSVNHTGVTLEDINRDPSYFDVHYGKLEQLRVEGNIKEIMTHNDPLSQVNRIIFQELKFFSYSLTTVELSNLHNDNQSENSSQDSGIHRVEPHFVEGYTKANGTEVQGYWRDGDGDTSVNRTAEEGGGYNRSNPDGNPDNNLR</sequence>